<keyword evidence="10 12" id="KW-0238">DNA-binding</keyword>
<dbReference type="Gene3D" id="1.10.860.10">
    <property type="entry name" value="DNAb Helicase, Chain A"/>
    <property type="match status" value="1"/>
</dbReference>
<dbReference type="InterPro" id="IPR050219">
    <property type="entry name" value="DnaG_primase"/>
</dbReference>
<dbReference type="InterPro" id="IPR030846">
    <property type="entry name" value="DnaG_bac"/>
</dbReference>
<dbReference type="NCBIfam" id="TIGR01391">
    <property type="entry name" value="dnaG"/>
    <property type="match status" value="1"/>
</dbReference>
<dbReference type="HAMAP" id="MF_00974">
    <property type="entry name" value="DNA_primase_DnaG"/>
    <property type="match status" value="1"/>
</dbReference>
<dbReference type="GO" id="GO:0003677">
    <property type="term" value="F:DNA binding"/>
    <property type="evidence" value="ECO:0007669"/>
    <property type="project" value="UniProtKB-KW"/>
</dbReference>
<keyword evidence="4 12" id="KW-0548">Nucleotidyltransferase</keyword>
<evidence type="ECO:0000256" key="7">
    <source>
        <dbReference type="ARBA" id="ARBA00022771"/>
    </source>
</evidence>
<dbReference type="InterPro" id="IPR013264">
    <property type="entry name" value="DNAG_N"/>
</dbReference>
<dbReference type="InterPro" id="IPR036977">
    <property type="entry name" value="DNA_primase_Znf_CHC2"/>
</dbReference>
<proteinExistence type="inferred from homology"/>
<dbReference type="InterPro" id="IPR002694">
    <property type="entry name" value="Znf_CHC2"/>
</dbReference>
<dbReference type="PANTHER" id="PTHR30313">
    <property type="entry name" value="DNA PRIMASE"/>
    <property type="match status" value="1"/>
</dbReference>
<evidence type="ECO:0000256" key="6">
    <source>
        <dbReference type="ARBA" id="ARBA00022723"/>
    </source>
</evidence>
<comment type="caution">
    <text evidence="16">The sequence shown here is derived from an EMBL/GenBank/DDBJ whole genome shotgun (WGS) entry which is preliminary data.</text>
</comment>
<evidence type="ECO:0000256" key="9">
    <source>
        <dbReference type="ARBA" id="ARBA00022842"/>
    </source>
</evidence>
<feature type="zinc finger region" description="CHC2-type" evidence="12 14">
    <location>
        <begin position="38"/>
        <end position="62"/>
    </location>
</feature>
<protein>
    <recommendedName>
        <fullName evidence="12 13">DNA primase</fullName>
        <ecNumber evidence="12">2.7.7.101</ecNumber>
    </recommendedName>
</protein>
<name>A0A933I9D8_UNCT6</name>
<dbReference type="AlphaFoldDB" id="A0A933I9D8"/>
<dbReference type="PANTHER" id="PTHR30313:SF2">
    <property type="entry name" value="DNA PRIMASE"/>
    <property type="match status" value="1"/>
</dbReference>
<dbReference type="Gene3D" id="3.90.580.10">
    <property type="entry name" value="Zinc finger, CHC2-type domain"/>
    <property type="match status" value="1"/>
</dbReference>
<evidence type="ECO:0000256" key="1">
    <source>
        <dbReference type="ARBA" id="ARBA00022478"/>
    </source>
</evidence>
<comment type="domain">
    <text evidence="12">Contains an N-terminal zinc-binding domain, a central core domain that contains the primase activity, and a C-terminal DnaB-binding domain.</text>
</comment>
<dbReference type="PROSITE" id="PS50880">
    <property type="entry name" value="TOPRIM"/>
    <property type="match status" value="1"/>
</dbReference>
<dbReference type="GO" id="GO:0005737">
    <property type="term" value="C:cytoplasm"/>
    <property type="evidence" value="ECO:0007669"/>
    <property type="project" value="TreeGrafter"/>
</dbReference>
<keyword evidence="8 12" id="KW-0862">Zinc</keyword>
<dbReference type="InterPro" id="IPR016136">
    <property type="entry name" value="DNA_helicase_N/primase_C"/>
</dbReference>
<dbReference type="GO" id="GO:1990077">
    <property type="term" value="C:primosome complex"/>
    <property type="evidence" value="ECO:0007669"/>
    <property type="project" value="UniProtKB-KW"/>
</dbReference>
<evidence type="ECO:0000259" key="15">
    <source>
        <dbReference type="PROSITE" id="PS50880"/>
    </source>
</evidence>
<evidence type="ECO:0000256" key="4">
    <source>
        <dbReference type="ARBA" id="ARBA00022695"/>
    </source>
</evidence>
<evidence type="ECO:0000256" key="2">
    <source>
        <dbReference type="ARBA" id="ARBA00022515"/>
    </source>
</evidence>
<dbReference type="Pfam" id="PF13155">
    <property type="entry name" value="Toprim_2"/>
    <property type="match status" value="1"/>
</dbReference>
<dbReference type="InterPro" id="IPR037068">
    <property type="entry name" value="DNA_primase_core_N_sf"/>
</dbReference>
<keyword evidence="7 12" id="KW-0863">Zinc-finger</keyword>
<dbReference type="SUPFAM" id="SSF117023">
    <property type="entry name" value="DNA primase DnaG, C-terminal domain"/>
    <property type="match status" value="1"/>
</dbReference>
<keyword evidence="5 12" id="KW-0235">DNA replication</keyword>
<keyword evidence="1 12" id="KW-0240">DNA-directed RNA polymerase</keyword>
<dbReference type="SUPFAM" id="SSF56731">
    <property type="entry name" value="DNA primase core"/>
    <property type="match status" value="1"/>
</dbReference>
<dbReference type="CDD" id="cd03364">
    <property type="entry name" value="TOPRIM_DnaG_primases"/>
    <property type="match status" value="1"/>
</dbReference>
<keyword evidence="6 12" id="KW-0479">Metal-binding</keyword>
<comment type="catalytic activity">
    <reaction evidence="12">
        <text>ssDNA + n NTP = ssDNA/pppN(pN)n-1 hybrid + (n-1) diphosphate.</text>
        <dbReference type="EC" id="2.7.7.101"/>
    </reaction>
</comment>
<dbReference type="SMART" id="SM00493">
    <property type="entry name" value="TOPRIM"/>
    <property type="match status" value="1"/>
</dbReference>
<keyword evidence="11 12" id="KW-0804">Transcription</keyword>
<dbReference type="FunFam" id="3.90.980.10:FF:000001">
    <property type="entry name" value="DNA primase"/>
    <property type="match status" value="1"/>
</dbReference>
<dbReference type="PIRSF" id="PIRSF002811">
    <property type="entry name" value="DnaG"/>
    <property type="match status" value="1"/>
</dbReference>
<dbReference type="EC" id="2.7.7.101" evidence="12"/>
<dbReference type="InterPro" id="IPR006171">
    <property type="entry name" value="TOPRIM_dom"/>
</dbReference>
<dbReference type="EMBL" id="JACQXR010000007">
    <property type="protein sequence ID" value="MBI4725727.1"/>
    <property type="molecule type" value="Genomic_DNA"/>
</dbReference>
<gene>
    <name evidence="12" type="primary">dnaG</name>
    <name evidence="16" type="ORF">HY768_00625</name>
</gene>
<comment type="similarity">
    <text evidence="12 13">Belongs to the DnaG primase family.</text>
</comment>
<comment type="subunit">
    <text evidence="12">Monomer. Interacts with DnaB.</text>
</comment>
<evidence type="ECO:0000256" key="14">
    <source>
        <dbReference type="PIRSR" id="PIRSR002811-1"/>
    </source>
</evidence>
<dbReference type="FunFam" id="3.90.580.10:FF:000001">
    <property type="entry name" value="DNA primase"/>
    <property type="match status" value="1"/>
</dbReference>
<evidence type="ECO:0000256" key="11">
    <source>
        <dbReference type="ARBA" id="ARBA00023163"/>
    </source>
</evidence>
<evidence type="ECO:0000256" key="5">
    <source>
        <dbReference type="ARBA" id="ARBA00022705"/>
    </source>
</evidence>
<evidence type="ECO:0000256" key="3">
    <source>
        <dbReference type="ARBA" id="ARBA00022679"/>
    </source>
</evidence>
<feature type="domain" description="Toprim" evidence="15">
    <location>
        <begin position="255"/>
        <end position="336"/>
    </location>
</feature>
<evidence type="ECO:0000313" key="17">
    <source>
        <dbReference type="Proteomes" id="UP000736328"/>
    </source>
</evidence>
<dbReference type="InterPro" id="IPR034151">
    <property type="entry name" value="TOPRIM_DnaG_bac"/>
</dbReference>
<accession>A0A933I9D8</accession>
<sequence length="594" mass="66997">MPIPEHIIDEIRQASDVVDIVGQYLPLKKMGATYKTLCPFHQEKTPSFNVNPQKQIWHCFGCGKGGNVYTFLMEYDKVSFVEAVRTLAQKAGIKIPEARADFKGGQHDLLYQANELAARFFSDNLADPKNRAARDYLDKRGITKETIELFRLGYAPNEWDSLLKAAGRSGLSLPLLQEAGLVVARETGPGFYDRFRHRIIFPFFSLGGRVIGFGGRSLEQNPQAKYLNSPETPIYHKGRGFYGFSQTKSAIGDVGFAILVEGNFDLIVPFQAGFKNILATAGTALTPDQARLLSRYARRVVVCYDPDNPGQAATERAIEPLLEAGLDVKAALLPPNLDPDAFLRERGAEEFGALIKNAITFVEFMVMRASMQRDLSQISEKSRLVNDLAGLMVKVEDTVSRAHYAKETSDLCRVDESLVWDLVRKKQGLSPKQAAAPGNELPKTDWEHELFVLLVKRPQFLKQFWPQLKEGELASDWLSALLQKMDQMYQERGLIDPAGLLEQFKDPEQQQSLAMILARSRQGEDTLDDADKDRTVLRDYIKKLKEMKLKPRLKELQEKIKVSEKAGDQQQVAQLLAQYQELRQIYAGKKRLIL</sequence>
<reference evidence="16" key="1">
    <citation type="submission" date="2020-07" db="EMBL/GenBank/DDBJ databases">
        <title>Huge and variable diversity of episymbiotic CPR bacteria and DPANN archaea in groundwater ecosystems.</title>
        <authorList>
            <person name="He C.Y."/>
            <person name="Keren R."/>
            <person name="Whittaker M."/>
            <person name="Farag I.F."/>
            <person name="Doudna J."/>
            <person name="Cate J.H.D."/>
            <person name="Banfield J.F."/>
        </authorList>
    </citation>
    <scope>NUCLEOTIDE SEQUENCE</scope>
    <source>
        <strain evidence="16">NC_groundwater_1520_Pr4_B-0.1um_53_5</strain>
    </source>
</reference>
<dbReference type="InterPro" id="IPR006295">
    <property type="entry name" value="DNA_primase_DnaG"/>
</dbReference>
<dbReference type="Gene3D" id="3.90.980.10">
    <property type="entry name" value="DNA primase, catalytic core, N-terminal domain"/>
    <property type="match status" value="1"/>
</dbReference>
<comment type="cofactor">
    <cofactor evidence="12 13 14">
        <name>Zn(2+)</name>
        <dbReference type="ChEBI" id="CHEBI:29105"/>
    </cofactor>
    <text evidence="12 13 14">Binds 1 zinc ion per monomer.</text>
</comment>
<keyword evidence="2 12" id="KW-0639">Primosome</keyword>
<dbReference type="Gene3D" id="3.40.1360.10">
    <property type="match status" value="1"/>
</dbReference>
<evidence type="ECO:0000256" key="12">
    <source>
        <dbReference type="HAMAP-Rule" id="MF_00974"/>
    </source>
</evidence>
<evidence type="ECO:0000313" key="16">
    <source>
        <dbReference type="EMBL" id="MBI4725727.1"/>
    </source>
</evidence>
<organism evidence="16 17">
    <name type="scientific">candidate division TA06 bacterium</name>
    <dbReference type="NCBI Taxonomy" id="2250710"/>
    <lineage>
        <taxon>Bacteria</taxon>
        <taxon>Bacteria division TA06</taxon>
    </lineage>
</organism>
<dbReference type="GO" id="GO:0006269">
    <property type="term" value="P:DNA replication, synthesis of primer"/>
    <property type="evidence" value="ECO:0007669"/>
    <property type="project" value="UniProtKB-UniRule"/>
</dbReference>
<dbReference type="SMART" id="SM00400">
    <property type="entry name" value="ZnF_CHCC"/>
    <property type="match status" value="1"/>
</dbReference>
<keyword evidence="3 12" id="KW-0808">Transferase</keyword>
<comment type="function">
    <text evidence="12 13">RNA polymerase that catalyzes the synthesis of short RNA molecules used as primers for DNA polymerase during DNA replication.</text>
</comment>
<evidence type="ECO:0000256" key="8">
    <source>
        <dbReference type="ARBA" id="ARBA00022833"/>
    </source>
</evidence>
<dbReference type="GO" id="GO:0000428">
    <property type="term" value="C:DNA-directed RNA polymerase complex"/>
    <property type="evidence" value="ECO:0007669"/>
    <property type="project" value="UniProtKB-KW"/>
</dbReference>
<dbReference type="GO" id="GO:0003899">
    <property type="term" value="F:DNA-directed RNA polymerase activity"/>
    <property type="evidence" value="ECO:0007669"/>
    <property type="project" value="UniProtKB-UniRule"/>
</dbReference>
<keyword evidence="9" id="KW-0460">Magnesium</keyword>
<dbReference type="Proteomes" id="UP000736328">
    <property type="component" value="Unassembled WGS sequence"/>
</dbReference>
<dbReference type="Pfam" id="PF10410">
    <property type="entry name" value="DnaB_bind"/>
    <property type="match status" value="1"/>
</dbReference>
<evidence type="ECO:0000256" key="10">
    <source>
        <dbReference type="ARBA" id="ARBA00023125"/>
    </source>
</evidence>
<dbReference type="SUPFAM" id="SSF57783">
    <property type="entry name" value="Zinc beta-ribbon"/>
    <property type="match status" value="1"/>
</dbReference>
<evidence type="ECO:0000256" key="13">
    <source>
        <dbReference type="PIRNR" id="PIRNR002811"/>
    </source>
</evidence>
<dbReference type="Pfam" id="PF08275">
    <property type="entry name" value="DNAG_N"/>
    <property type="match status" value="1"/>
</dbReference>
<dbReference type="Pfam" id="PF01807">
    <property type="entry name" value="Zn_ribbon_DnaG"/>
    <property type="match status" value="1"/>
</dbReference>
<dbReference type="InterPro" id="IPR019475">
    <property type="entry name" value="DNA_primase_DnaB-bd"/>
</dbReference>
<dbReference type="GO" id="GO:0008270">
    <property type="term" value="F:zinc ion binding"/>
    <property type="evidence" value="ECO:0007669"/>
    <property type="project" value="UniProtKB-UniRule"/>
</dbReference>